<dbReference type="InterPro" id="IPR001763">
    <property type="entry name" value="Rhodanese-like_dom"/>
</dbReference>
<reference evidence="4 5" key="1">
    <citation type="submission" date="2016-10" db="EMBL/GenBank/DDBJ databases">
        <authorList>
            <person name="de Groot N.N."/>
        </authorList>
    </citation>
    <scope>NUCLEOTIDE SEQUENCE [LARGE SCALE GENOMIC DNA]</scope>
    <source>
        <strain evidence="4 5">JCM 19513</strain>
    </source>
</reference>
<dbReference type="Proteomes" id="UP000185766">
    <property type="component" value="Unassembled WGS sequence"/>
</dbReference>
<name>A0A1H7H869_9GAMM</name>
<dbReference type="GO" id="GO:0004792">
    <property type="term" value="F:thiosulfate-cyanide sulfurtransferase activity"/>
    <property type="evidence" value="ECO:0007669"/>
    <property type="project" value="TreeGrafter"/>
</dbReference>
<accession>A0A1H7H869</accession>
<evidence type="ECO:0000256" key="1">
    <source>
        <dbReference type="ARBA" id="ARBA00022679"/>
    </source>
</evidence>
<feature type="domain" description="Rhodanese" evidence="3">
    <location>
        <begin position="172"/>
        <end position="281"/>
    </location>
</feature>
<keyword evidence="1 4" id="KW-0808">Transferase</keyword>
<protein>
    <submittedName>
        <fullName evidence="4">Thiosulfate/3-mercaptopyruvate sulfurtransferase</fullName>
    </submittedName>
</protein>
<evidence type="ECO:0000259" key="3">
    <source>
        <dbReference type="PROSITE" id="PS50206"/>
    </source>
</evidence>
<gene>
    <name evidence="4" type="ORF">SAMN05216214_102286</name>
</gene>
<organism evidence="4 5">
    <name type="scientific">Atopomonas hussainii</name>
    <dbReference type="NCBI Taxonomy" id="1429083"/>
    <lineage>
        <taxon>Bacteria</taxon>
        <taxon>Pseudomonadati</taxon>
        <taxon>Pseudomonadota</taxon>
        <taxon>Gammaproteobacteria</taxon>
        <taxon>Pseudomonadales</taxon>
        <taxon>Pseudomonadaceae</taxon>
        <taxon>Atopomonas</taxon>
    </lineage>
</organism>
<feature type="domain" description="Rhodanese" evidence="3">
    <location>
        <begin position="21"/>
        <end position="141"/>
    </location>
</feature>
<sequence length="284" mass="30813">MQTPQPLLQLVTAAQLAKHLPSADWVVVDCRFSLEDPQRGERDYQQGHIPGSHYAHLDRDLSSAVIAGQTGRHPLPSQTQLNQLFARLGMHPDSHVVLYDDGPGAFASRLWWLLAWQGKSRLYMLDGGLNAWRKAGLGLTQALPSTETGSFLGQPQTDWLMDAAALNQALQTESAPTLLDARALPRFRGDVEPLDPVAGHIPTAQCLPFTDNLDADGFWLSPAALQKRLAAFNPSDTVCYCGSGVTACHNLAAFALAGLALPKLYAGSWSEWITDPTRPVAQGD</sequence>
<dbReference type="Pfam" id="PF00581">
    <property type="entry name" value="Rhodanese"/>
    <property type="match status" value="2"/>
</dbReference>
<dbReference type="InterPro" id="IPR036873">
    <property type="entry name" value="Rhodanese-like_dom_sf"/>
</dbReference>
<dbReference type="AlphaFoldDB" id="A0A1H7H869"/>
<evidence type="ECO:0000256" key="2">
    <source>
        <dbReference type="ARBA" id="ARBA00022737"/>
    </source>
</evidence>
<proteinExistence type="predicted"/>
<keyword evidence="5" id="KW-1185">Reference proteome</keyword>
<dbReference type="Gene3D" id="3.40.250.10">
    <property type="entry name" value="Rhodanese-like domain"/>
    <property type="match status" value="2"/>
</dbReference>
<dbReference type="SUPFAM" id="SSF52821">
    <property type="entry name" value="Rhodanese/Cell cycle control phosphatase"/>
    <property type="match status" value="2"/>
</dbReference>
<keyword evidence="2" id="KW-0677">Repeat</keyword>
<dbReference type="InterPro" id="IPR045078">
    <property type="entry name" value="TST/MPST-like"/>
</dbReference>
<evidence type="ECO:0000313" key="4">
    <source>
        <dbReference type="EMBL" id="SEK45492.1"/>
    </source>
</evidence>
<dbReference type="RefSeq" id="WP_074864952.1">
    <property type="nucleotide sequence ID" value="NZ_FOAS01000002.1"/>
</dbReference>
<dbReference type="EMBL" id="FOAS01000002">
    <property type="protein sequence ID" value="SEK45492.1"/>
    <property type="molecule type" value="Genomic_DNA"/>
</dbReference>
<dbReference type="STRING" id="1429083.GCA_001885685_01959"/>
<dbReference type="SMART" id="SM00450">
    <property type="entry name" value="RHOD"/>
    <property type="match status" value="2"/>
</dbReference>
<dbReference type="CDD" id="cd01448">
    <property type="entry name" value="TST_Repeat_1"/>
    <property type="match status" value="1"/>
</dbReference>
<dbReference type="CDD" id="cd01449">
    <property type="entry name" value="TST_Repeat_2"/>
    <property type="match status" value="1"/>
</dbReference>
<evidence type="ECO:0000313" key="5">
    <source>
        <dbReference type="Proteomes" id="UP000185766"/>
    </source>
</evidence>
<dbReference type="PANTHER" id="PTHR11364:SF27">
    <property type="entry name" value="SULFURTRANSFERASE"/>
    <property type="match status" value="1"/>
</dbReference>
<dbReference type="PROSITE" id="PS50206">
    <property type="entry name" value="RHODANESE_3"/>
    <property type="match status" value="2"/>
</dbReference>
<keyword evidence="4" id="KW-0670">Pyruvate</keyword>
<dbReference type="PANTHER" id="PTHR11364">
    <property type="entry name" value="THIOSULFATE SULFERTANSFERASE"/>
    <property type="match status" value="1"/>
</dbReference>